<proteinExistence type="inferred from homology"/>
<dbReference type="PANTHER" id="PTHR30085:SF6">
    <property type="entry name" value="ABC TRANSPORTER GLUTAMINE-BINDING PROTEIN GLNH"/>
    <property type="match status" value="1"/>
</dbReference>
<dbReference type="PROSITE" id="PS01039">
    <property type="entry name" value="SBP_BACTERIAL_3"/>
    <property type="match status" value="1"/>
</dbReference>
<accession>A0A931CQN5</accession>
<keyword evidence="3 5" id="KW-0732">Signal</keyword>
<dbReference type="PROSITE" id="PS51257">
    <property type="entry name" value="PROKAR_LIPOPROTEIN"/>
    <property type="match status" value="1"/>
</dbReference>
<name>A0A931CQN5_9MICC</name>
<dbReference type="InterPro" id="IPR018313">
    <property type="entry name" value="SBP_3_CS"/>
</dbReference>
<dbReference type="GO" id="GO:0030288">
    <property type="term" value="C:outer membrane-bounded periplasmic space"/>
    <property type="evidence" value="ECO:0007669"/>
    <property type="project" value="TreeGrafter"/>
</dbReference>
<dbReference type="SUPFAM" id="SSF53850">
    <property type="entry name" value="Periplasmic binding protein-like II"/>
    <property type="match status" value="1"/>
</dbReference>
<evidence type="ECO:0000256" key="4">
    <source>
        <dbReference type="RuleBase" id="RU003744"/>
    </source>
</evidence>
<keyword evidence="8" id="KW-1185">Reference proteome</keyword>
<keyword evidence="2" id="KW-0813">Transport</keyword>
<reference evidence="7 8" key="1">
    <citation type="submission" date="2020-11" db="EMBL/GenBank/DDBJ databases">
        <title>Arthrobacter antarcticus sp. nov., isolated from Antarctic Soil.</title>
        <authorList>
            <person name="Li J."/>
        </authorList>
    </citation>
    <scope>NUCLEOTIDE SEQUENCE [LARGE SCALE GENOMIC DNA]</scope>
    <source>
        <strain evidence="7 8">Z1-20</strain>
    </source>
</reference>
<dbReference type="GO" id="GO:0006865">
    <property type="term" value="P:amino acid transport"/>
    <property type="evidence" value="ECO:0007669"/>
    <property type="project" value="TreeGrafter"/>
</dbReference>
<evidence type="ECO:0000259" key="6">
    <source>
        <dbReference type="SMART" id="SM00062"/>
    </source>
</evidence>
<evidence type="ECO:0000256" key="2">
    <source>
        <dbReference type="ARBA" id="ARBA00022448"/>
    </source>
</evidence>
<gene>
    <name evidence="7" type="ORF">IV500_13320</name>
</gene>
<dbReference type="RefSeq" id="WP_196397294.1">
    <property type="nucleotide sequence ID" value="NZ_JADNYM010000016.1"/>
</dbReference>
<feature type="chain" id="PRO_5038678828" evidence="5">
    <location>
        <begin position="28"/>
        <end position="304"/>
    </location>
</feature>
<evidence type="ECO:0000313" key="7">
    <source>
        <dbReference type="EMBL" id="MBG0740361.1"/>
    </source>
</evidence>
<dbReference type="Proteomes" id="UP000655366">
    <property type="component" value="Unassembled WGS sequence"/>
</dbReference>
<evidence type="ECO:0000313" key="8">
    <source>
        <dbReference type="Proteomes" id="UP000655366"/>
    </source>
</evidence>
<feature type="domain" description="Solute-binding protein family 3/N-terminal" evidence="6">
    <location>
        <begin position="70"/>
        <end position="292"/>
    </location>
</feature>
<organism evidence="7 8">
    <name type="scientific">Arthrobacter terrae</name>
    <dbReference type="NCBI Taxonomy" id="2935737"/>
    <lineage>
        <taxon>Bacteria</taxon>
        <taxon>Bacillati</taxon>
        <taxon>Actinomycetota</taxon>
        <taxon>Actinomycetes</taxon>
        <taxon>Micrococcales</taxon>
        <taxon>Micrococcaceae</taxon>
        <taxon>Arthrobacter</taxon>
    </lineage>
</organism>
<dbReference type="Pfam" id="PF00497">
    <property type="entry name" value="SBP_bac_3"/>
    <property type="match status" value="1"/>
</dbReference>
<evidence type="ECO:0000256" key="1">
    <source>
        <dbReference type="ARBA" id="ARBA00010333"/>
    </source>
</evidence>
<dbReference type="EMBL" id="JADNYM010000016">
    <property type="protein sequence ID" value="MBG0740361.1"/>
    <property type="molecule type" value="Genomic_DNA"/>
</dbReference>
<feature type="signal peptide" evidence="5">
    <location>
        <begin position="1"/>
        <end position="27"/>
    </location>
</feature>
<evidence type="ECO:0000256" key="5">
    <source>
        <dbReference type="SAM" id="SignalP"/>
    </source>
</evidence>
<sequence length="304" mass="31876">MKAFFAKKRLGAAAVIAAAALALSACGGGSGDAGASGSGADAGSGPSFAVAKDVSLTGSPTFDKIKSSGTVRVGVKQDQPGLGFKDAATGEYTGFDIEIAEWVAASLGVAKDKIEFKPIPSASRESAITNGDIDYYVGTYSITDKRKQLIDFAGPYFVTGQGLLVKKDNTTIKSEKDLAGKNVCSATGSTPIQNIKANFPDTKTTEFDTYSKCIEALRGGQVDAVTTDQAILIGYAAQEPDTFKVVGEPFTTEKYGVGLPKGDTALRTFINKMFTDGSDTWTKIYNDTLGKSGTKVEQPKVDQY</sequence>
<evidence type="ECO:0000256" key="3">
    <source>
        <dbReference type="ARBA" id="ARBA00022729"/>
    </source>
</evidence>
<dbReference type="InterPro" id="IPR051455">
    <property type="entry name" value="Bact_solute-bind_prot3"/>
</dbReference>
<dbReference type="CDD" id="cd13690">
    <property type="entry name" value="PBP2_GluB"/>
    <property type="match status" value="1"/>
</dbReference>
<comment type="caution">
    <text evidence="7">The sequence shown here is derived from an EMBL/GenBank/DDBJ whole genome shotgun (WGS) entry which is preliminary data.</text>
</comment>
<dbReference type="AlphaFoldDB" id="A0A931CQN5"/>
<dbReference type="PANTHER" id="PTHR30085">
    <property type="entry name" value="AMINO ACID ABC TRANSPORTER PERMEASE"/>
    <property type="match status" value="1"/>
</dbReference>
<dbReference type="GO" id="GO:0005576">
    <property type="term" value="C:extracellular region"/>
    <property type="evidence" value="ECO:0007669"/>
    <property type="project" value="TreeGrafter"/>
</dbReference>
<dbReference type="InterPro" id="IPR001638">
    <property type="entry name" value="Solute-binding_3/MltF_N"/>
</dbReference>
<dbReference type="SMART" id="SM00062">
    <property type="entry name" value="PBPb"/>
    <property type="match status" value="1"/>
</dbReference>
<dbReference type="Gene3D" id="3.40.190.10">
    <property type="entry name" value="Periplasmic binding protein-like II"/>
    <property type="match status" value="2"/>
</dbReference>
<comment type="similarity">
    <text evidence="1 4">Belongs to the bacterial solute-binding protein 3 family.</text>
</comment>
<protein>
    <submittedName>
        <fullName evidence="7">Glutamate ABC transporter substrate-binding protein</fullName>
    </submittedName>
</protein>